<gene>
    <name evidence="14" type="ORF">RRG08_048790</name>
</gene>
<protein>
    <submittedName>
        <fullName evidence="14">Uncharacterized protein</fullName>
    </submittedName>
</protein>
<feature type="transmembrane region" description="Helical" evidence="13">
    <location>
        <begin position="65"/>
        <end position="90"/>
    </location>
</feature>
<keyword evidence="9 11" id="KW-0739">Sodium transport</keyword>
<feature type="transmembrane region" description="Helical" evidence="13">
    <location>
        <begin position="577"/>
        <end position="604"/>
    </location>
</feature>
<evidence type="ECO:0000256" key="6">
    <source>
        <dbReference type="ARBA" id="ARBA00023053"/>
    </source>
</evidence>
<comment type="subcellular location">
    <subcellularLocation>
        <location evidence="1">Membrane</location>
        <topology evidence="1">Multi-pass membrane protein</topology>
    </subcellularLocation>
</comment>
<evidence type="ECO:0000256" key="8">
    <source>
        <dbReference type="ARBA" id="ARBA00023136"/>
    </source>
</evidence>
<dbReference type="Gene3D" id="2.60.470.10">
    <property type="entry name" value="Acid-sensing ion channels like domains"/>
    <property type="match status" value="1"/>
</dbReference>
<accession>A0AAE1E1B4</accession>
<dbReference type="PANTHER" id="PTHR11690">
    <property type="entry name" value="AMILORIDE-SENSITIVE SODIUM CHANNEL-RELATED"/>
    <property type="match status" value="1"/>
</dbReference>
<evidence type="ECO:0000256" key="10">
    <source>
        <dbReference type="ARBA" id="ARBA00023303"/>
    </source>
</evidence>
<evidence type="ECO:0000256" key="7">
    <source>
        <dbReference type="ARBA" id="ARBA00023065"/>
    </source>
</evidence>
<reference evidence="14" key="1">
    <citation type="journal article" date="2023" name="G3 (Bethesda)">
        <title>A reference genome for the long-term kleptoplast-retaining sea slug Elysia crispata morphotype clarki.</title>
        <authorList>
            <person name="Eastman K.E."/>
            <person name="Pendleton A.L."/>
            <person name="Shaikh M.A."/>
            <person name="Suttiyut T."/>
            <person name="Ogas R."/>
            <person name="Tomko P."/>
            <person name="Gavelis G."/>
            <person name="Widhalm J.R."/>
            <person name="Wisecaver J.H."/>
        </authorList>
    </citation>
    <scope>NUCLEOTIDE SEQUENCE</scope>
    <source>
        <strain evidence="14">ECLA1</strain>
    </source>
</reference>
<evidence type="ECO:0000256" key="13">
    <source>
        <dbReference type="SAM" id="Phobius"/>
    </source>
</evidence>
<keyword evidence="10 11" id="KW-0407">Ion channel</keyword>
<dbReference type="InterPro" id="IPR001873">
    <property type="entry name" value="ENaC"/>
</dbReference>
<dbReference type="Gene3D" id="1.10.287.770">
    <property type="entry name" value="YojJ-like"/>
    <property type="match status" value="1"/>
</dbReference>
<evidence type="ECO:0000256" key="11">
    <source>
        <dbReference type="RuleBase" id="RU000679"/>
    </source>
</evidence>
<keyword evidence="2 11" id="KW-0813">Transport</keyword>
<evidence type="ECO:0000256" key="12">
    <source>
        <dbReference type="SAM" id="MobiDB-lite"/>
    </source>
</evidence>
<evidence type="ECO:0000256" key="2">
    <source>
        <dbReference type="ARBA" id="ARBA00022448"/>
    </source>
</evidence>
<dbReference type="AlphaFoldDB" id="A0AAE1E1B4"/>
<organism evidence="14 15">
    <name type="scientific">Elysia crispata</name>
    <name type="common">lettuce slug</name>
    <dbReference type="NCBI Taxonomy" id="231223"/>
    <lineage>
        <taxon>Eukaryota</taxon>
        <taxon>Metazoa</taxon>
        <taxon>Spiralia</taxon>
        <taxon>Lophotrochozoa</taxon>
        <taxon>Mollusca</taxon>
        <taxon>Gastropoda</taxon>
        <taxon>Heterobranchia</taxon>
        <taxon>Euthyneura</taxon>
        <taxon>Panpulmonata</taxon>
        <taxon>Sacoglossa</taxon>
        <taxon>Placobranchoidea</taxon>
        <taxon>Plakobranchidae</taxon>
        <taxon>Elysia</taxon>
    </lineage>
</organism>
<sequence length="610" mass="69803">MTSKAQNVYVNPRSQIKTTCDDKSDSDGRHKGSQGLAGVFSNFADRCSISGMPFITRSKNRGVRALWFCLLVAAFGLMTSHLYVLFVTYFERKIQTQVKLSFSSLQFPAVTICNVNPIRMSQRDLASDELKKFMDSVNPSALEDDLEPWWVPDLEDPTDDFFKEQDFFLSESDPTFMTLEKRRKKRQPNTPNNGKRGVKTNQIKSFKSKSRTVEKTSEKINQKGKVIDNSFLDDLDFSGNFTFDLLLETYEMMFEQDSWEAEAPTSSFYEKEQEFRRLFASEPVPKQSQMGHQINNMLLQCSFAGRKCFARNFTRSLTTRYGNCYTLQYPKFISRSNDPSYGLQLKLFLETDDYVPGIADSKGIQVVIHDQGTLPFPEEDGMAVKAGTETFIGLRRVEVSRLSEPYGKCTPVNDFKTKHGIKYTRSACQKICREMRTREVCACYDLMQQEVNGVLKPPGSLKPCQTKKESQCVLDIFLQFEKNNDMCDCHRPCSETYFKKTISSRTWPNPSFVGLLSSAACQQNPSMCNTLSGSDVLELREEFVKLAVYYEDLNYEELRESADYELDQFVSDVGGTIGLWIGLSLLSLFEIIHLITDICLYICCANRRQR</sequence>
<dbReference type="PANTHER" id="PTHR11690:SF248">
    <property type="entry name" value="PICKPOCKET 17, ISOFORM A"/>
    <property type="match status" value="1"/>
</dbReference>
<keyword evidence="15" id="KW-1185">Reference proteome</keyword>
<keyword evidence="8 13" id="KW-0472">Membrane</keyword>
<dbReference type="Pfam" id="PF00858">
    <property type="entry name" value="ASC"/>
    <property type="match status" value="1"/>
</dbReference>
<comment type="caution">
    <text evidence="14">The sequence shown here is derived from an EMBL/GenBank/DDBJ whole genome shotgun (WGS) entry which is preliminary data.</text>
</comment>
<keyword evidence="4 11" id="KW-0812">Transmembrane</keyword>
<evidence type="ECO:0000256" key="4">
    <source>
        <dbReference type="ARBA" id="ARBA00022692"/>
    </source>
</evidence>
<evidence type="ECO:0000256" key="5">
    <source>
        <dbReference type="ARBA" id="ARBA00022989"/>
    </source>
</evidence>
<keyword evidence="3 11" id="KW-0894">Sodium channel</keyword>
<feature type="compositionally biased region" description="Polar residues" evidence="12">
    <location>
        <begin position="188"/>
        <end position="201"/>
    </location>
</feature>
<evidence type="ECO:0000313" key="15">
    <source>
        <dbReference type="Proteomes" id="UP001283361"/>
    </source>
</evidence>
<keyword evidence="7 11" id="KW-0406">Ion transport</keyword>
<dbReference type="GO" id="GO:0005886">
    <property type="term" value="C:plasma membrane"/>
    <property type="evidence" value="ECO:0007669"/>
    <property type="project" value="TreeGrafter"/>
</dbReference>
<dbReference type="Proteomes" id="UP001283361">
    <property type="component" value="Unassembled WGS sequence"/>
</dbReference>
<evidence type="ECO:0000256" key="3">
    <source>
        <dbReference type="ARBA" id="ARBA00022461"/>
    </source>
</evidence>
<evidence type="ECO:0000256" key="1">
    <source>
        <dbReference type="ARBA" id="ARBA00004141"/>
    </source>
</evidence>
<dbReference type="EMBL" id="JAWDGP010001522">
    <property type="protein sequence ID" value="KAK3790666.1"/>
    <property type="molecule type" value="Genomic_DNA"/>
</dbReference>
<comment type="similarity">
    <text evidence="11">Belongs to the amiloride-sensitive sodium channel (TC 1.A.6) family.</text>
</comment>
<evidence type="ECO:0000256" key="9">
    <source>
        <dbReference type="ARBA" id="ARBA00023201"/>
    </source>
</evidence>
<dbReference type="GO" id="GO:0015280">
    <property type="term" value="F:ligand-gated sodium channel activity"/>
    <property type="evidence" value="ECO:0007669"/>
    <property type="project" value="TreeGrafter"/>
</dbReference>
<feature type="region of interest" description="Disordered" evidence="12">
    <location>
        <begin position="181"/>
        <end position="201"/>
    </location>
</feature>
<keyword evidence="5 13" id="KW-1133">Transmembrane helix</keyword>
<dbReference type="PRINTS" id="PR01078">
    <property type="entry name" value="AMINACHANNEL"/>
</dbReference>
<name>A0AAE1E1B4_9GAST</name>
<evidence type="ECO:0000313" key="14">
    <source>
        <dbReference type="EMBL" id="KAK3790666.1"/>
    </source>
</evidence>
<proteinExistence type="inferred from homology"/>
<keyword evidence="6" id="KW-0915">Sodium</keyword>